<protein>
    <recommendedName>
        <fullName evidence="6">Hemolysin XhlA</fullName>
    </recommendedName>
</protein>
<dbReference type="OrthoDB" id="6520248at2"/>
<proteinExistence type="predicted"/>
<evidence type="ECO:0008006" key="6">
    <source>
        <dbReference type="Google" id="ProtNLM"/>
    </source>
</evidence>
<dbReference type="AlphaFoldDB" id="A0A127Q5D4"/>
<dbReference type="Proteomes" id="UP000074914">
    <property type="component" value="Chromosome"/>
</dbReference>
<sequence length="69" mass="7877">METRVGKLEEFVSDARDRLTRIETRLDQTATSAEMHKEMTDQTWRLASFVCGFGTALVAATYFMATQVR</sequence>
<keyword evidence="5" id="KW-1185">Reference proteome</keyword>
<dbReference type="PATRIC" id="fig|279113.10.peg.2362"/>
<dbReference type="Proteomes" id="UP000074561">
    <property type="component" value="Chromosome"/>
</dbReference>
<name>A0A127Q5D4_9BURK</name>
<evidence type="ECO:0000313" key="2">
    <source>
        <dbReference type="EMBL" id="AMP05300.1"/>
    </source>
</evidence>
<dbReference type="EMBL" id="CP013234">
    <property type="protein sequence ID" value="AMP05300.1"/>
    <property type="molecule type" value="Genomic_DNA"/>
</dbReference>
<keyword evidence="1" id="KW-0812">Transmembrane</keyword>
<evidence type="ECO:0000313" key="5">
    <source>
        <dbReference type="Proteomes" id="UP000074914"/>
    </source>
</evidence>
<keyword evidence="1" id="KW-1133">Transmembrane helix</keyword>
<evidence type="ECO:0000313" key="3">
    <source>
        <dbReference type="EMBL" id="AMP14626.1"/>
    </source>
</evidence>
<dbReference type="STRING" id="279113.CPter91_2954"/>
<dbReference type="RefSeq" id="WP_061941179.1">
    <property type="nucleotide sequence ID" value="NZ_CP013234.1"/>
</dbReference>
<accession>A0A127Q5D4</accession>
<organism evidence="2 4">
    <name type="scientific">Collimonas pratensis</name>
    <dbReference type="NCBI Taxonomy" id="279113"/>
    <lineage>
        <taxon>Bacteria</taxon>
        <taxon>Pseudomonadati</taxon>
        <taxon>Pseudomonadota</taxon>
        <taxon>Betaproteobacteria</taxon>
        <taxon>Burkholderiales</taxon>
        <taxon>Oxalobacteraceae</taxon>
        <taxon>Collimonas</taxon>
    </lineage>
</organism>
<feature type="transmembrane region" description="Helical" evidence="1">
    <location>
        <begin position="44"/>
        <end position="65"/>
    </location>
</feature>
<keyword evidence="1" id="KW-0472">Membrane</keyword>
<dbReference type="EMBL" id="CP013236">
    <property type="protein sequence ID" value="AMP14626.1"/>
    <property type="molecule type" value="Genomic_DNA"/>
</dbReference>
<evidence type="ECO:0000313" key="4">
    <source>
        <dbReference type="Proteomes" id="UP000074561"/>
    </source>
</evidence>
<reference evidence="4 5" key="1">
    <citation type="submission" date="2015-11" db="EMBL/GenBank/DDBJ databases">
        <title>Exploring the genomic traits of fungus-feeding bacterial genus Collimonas.</title>
        <authorList>
            <person name="Song C."/>
            <person name="Schmidt R."/>
            <person name="de Jager V."/>
            <person name="Krzyzanowska D."/>
            <person name="Jongedijk E."/>
            <person name="Cankar K."/>
            <person name="Beekwilder J."/>
            <person name="van Veen A."/>
            <person name="de Boer W."/>
            <person name="van Veen J.A."/>
            <person name="Garbeva P."/>
        </authorList>
    </citation>
    <scope>NUCLEOTIDE SEQUENCE [LARGE SCALE GENOMIC DNA]</scope>
    <source>
        <strain evidence="3 5">Ter291</strain>
        <strain evidence="2 4">Ter91</strain>
    </source>
</reference>
<evidence type="ECO:0000256" key="1">
    <source>
        <dbReference type="SAM" id="Phobius"/>
    </source>
</evidence>
<dbReference type="KEGG" id="cpra:CPter91_2954"/>
<gene>
    <name evidence="3" type="ORF">CPter291_2369</name>
    <name evidence="2" type="ORF">CPter91_2954</name>
</gene>